<protein>
    <submittedName>
        <fullName evidence="4">Pyrroloquinoline quinone biosynthesis peptide chaperone PqqD</fullName>
    </submittedName>
</protein>
<dbReference type="Gene3D" id="1.10.10.1150">
    <property type="entry name" value="Coenzyme PQQ synthesis protein D (PqqD)"/>
    <property type="match status" value="1"/>
</dbReference>
<comment type="caution">
    <text evidence="4">The sequence shown here is derived from an EMBL/GenBank/DDBJ whole genome shotgun (WGS) entry which is preliminary data.</text>
</comment>
<dbReference type="InterPro" id="IPR041881">
    <property type="entry name" value="PqqD_sf"/>
</dbReference>
<proteinExistence type="predicted"/>
<evidence type="ECO:0000256" key="3">
    <source>
        <dbReference type="ARBA" id="ARBA00022905"/>
    </source>
</evidence>
<dbReference type="InterPro" id="IPR022479">
    <property type="entry name" value="PqqD_bac"/>
</dbReference>
<name>A0ABS9JZQ0_9RHOO</name>
<evidence type="ECO:0000313" key="5">
    <source>
        <dbReference type="Proteomes" id="UP001165384"/>
    </source>
</evidence>
<comment type="pathway">
    <text evidence="1">Cofactor biosynthesis; pyrroloquinoline quinone biosynthesis.</text>
</comment>
<dbReference type="InterPro" id="IPR008792">
    <property type="entry name" value="PQQD"/>
</dbReference>
<evidence type="ECO:0000256" key="1">
    <source>
        <dbReference type="ARBA" id="ARBA00004886"/>
    </source>
</evidence>
<dbReference type="Pfam" id="PF05402">
    <property type="entry name" value="PqqD"/>
    <property type="match status" value="1"/>
</dbReference>
<gene>
    <name evidence="4" type="primary">pqqD</name>
    <name evidence="4" type="ORF">LZ012_05230</name>
</gene>
<dbReference type="Proteomes" id="UP001165384">
    <property type="component" value="Unassembled WGS sequence"/>
</dbReference>
<comment type="subunit">
    <text evidence="2">Monomer. Interacts with PqqE.</text>
</comment>
<evidence type="ECO:0000313" key="4">
    <source>
        <dbReference type="EMBL" id="MCG2576393.1"/>
    </source>
</evidence>
<keyword evidence="3" id="KW-0884">PQQ biosynthesis</keyword>
<reference evidence="4" key="1">
    <citation type="submission" date="2022-01" db="EMBL/GenBank/DDBJ databases">
        <authorList>
            <person name="Jo J.-H."/>
            <person name="Im W.-T."/>
        </authorList>
    </citation>
    <scope>NUCLEOTIDE SEQUENCE</scope>
    <source>
        <strain evidence="4">XY25</strain>
    </source>
</reference>
<evidence type="ECO:0000256" key="2">
    <source>
        <dbReference type="ARBA" id="ARBA00011741"/>
    </source>
</evidence>
<dbReference type="EMBL" id="JAKLTN010000001">
    <property type="protein sequence ID" value="MCG2576393.1"/>
    <property type="molecule type" value="Genomic_DNA"/>
</dbReference>
<sequence length="91" mass="9959">MPTIPERPRLNPHFVFRWEPSQNAHILLYPEGLIKLSLEAAEIISRCDGVRTTAAIIAELDAAFPGHAEAIAADTHAFIATAGDKGWLREA</sequence>
<dbReference type="NCBIfam" id="TIGR03859">
    <property type="entry name" value="PQQ_PqqD"/>
    <property type="match status" value="1"/>
</dbReference>
<keyword evidence="5" id="KW-1185">Reference proteome</keyword>
<accession>A0ABS9JZQ0</accession>
<dbReference type="RefSeq" id="WP_275708269.1">
    <property type="nucleotide sequence ID" value="NZ_JAKLTN010000001.1"/>
</dbReference>
<organism evidence="4 5">
    <name type="scientific">Dechloromonas hankyongensis</name>
    <dbReference type="NCBI Taxonomy" id="2908002"/>
    <lineage>
        <taxon>Bacteria</taxon>
        <taxon>Pseudomonadati</taxon>
        <taxon>Pseudomonadota</taxon>
        <taxon>Betaproteobacteria</taxon>
        <taxon>Rhodocyclales</taxon>
        <taxon>Azonexaceae</taxon>
        <taxon>Dechloromonas</taxon>
    </lineage>
</organism>